<sequence>AGGKPNSPGTGGGGKGSPGGGAGGNTGTPGKEGIDEGGEGAGALDESNAENESAGTIPPGGGETDDGGNAGAPMRTAASLLRDQTVGEEMRKSPVTLEHLPVLLDCTTAVPPKQRTIPGLININTAPRRVLRCLEDLSPEAIDAILEARERVPSEAKATIAWLLAEEVVDLDTFERIAPQITARGQQFTIEALGYADHVGMVTRLQVVVDAVGPIVQTIYYRDVTYLG</sequence>
<feature type="compositionally biased region" description="Gly residues" evidence="1">
    <location>
        <begin position="1"/>
        <end position="27"/>
    </location>
</feature>
<organism evidence="3">
    <name type="scientific">marine sediment metagenome</name>
    <dbReference type="NCBI Taxonomy" id="412755"/>
    <lineage>
        <taxon>unclassified sequences</taxon>
        <taxon>metagenomes</taxon>
        <taxon>ecological metagenomes</taxon>
    </lineage>
</organism>
<dbReference type="AlphaFoldDB" id="X0UGC8"/>
<comment type="caution">
    <text evidence="3">The sequence shown here is derived from an EMBL/GenBank/DDBJ whole genome shotgun (WGS) entry which is preliminary data.</text>
</comment>
<evidence type="ECO:0000313" key="3">
    <source>
        <dbReference type="EMBL" id="GAF98376.1"/>
    </source>
</evidence>
<protein>
    <recommendedName>
        <fullName evidence="2">T2SS protein K second SAM-like domain-containing protein</fullName>
    </recommendedName>
</protein>
<feature type="domain" description="T2SS protein K second SAM-like" evidence="2">
    <location>
        <begin position="121"/>
        <end position="161"/>
    </location>
</feature>
<reference evidence="3" key="1">
    <citation type="journal article" date="2014" name="Front. Microbiol.">
        <title>High frequency of phylogenetically diverse reductive dehalogenase-homologous genes in deep subseafloor sedimentary metagenomes.</title>
        <authorList>
            <person name="Kawai M."/>
            <person name="Futagami T."/>
            <person name="Toyoda A."/>
            <person name="Takaki Y."/>
            <person name="Nishi S."/>
            <person name="Hori S."/>
            <person name="Arai W."/>
            <person name="Tsubouchi T."/>
            <person name="Morono Y."/>
            <person name="Uchiyama I."/>
            <person name="Ito T."/>
            <person name="Fujiyama A."/>
            <person name="Inagaki F."/>
            <person name="Takami H."/>
        </authorList>
    </citation>
    <scope>NUCLEOTIDE SEQUENCE</scope>
    <source>
        <strain evidence="3">Expedition CK06-06</strain>
    </source>
</reference>
<feature type="region of interest" description="Disordered" evidence="1">
    <location>
        <begin position="1"/>
        <end position="73"/>
    </location>
</feature>
<dbReference type="Pfam" id="PF03934">
    <property type="entry name" value="T2SSK"/>
    <property type="match status" value="1"/>
</dbReference>
<gene>
    <name evidence="3" type="ORF">S01H1_21911</name>
</gene>
<feature type="non-terminal residue" evidence="3">
    <location>
        <position position="1"/>
    </location>
</feature>
<evidence type="ECO:0000259" key="2">
    <source>
        <dbReference type="Pfam" id="PF03934"/>
    </source>
</evidence>
<dbReference type="EMBL" id="BARS01012249">
    <property type="protein sequence ID" value="GAF98376.1"/>
    <property type="molecule type" value="Genomic_DNA"/>
</dbReference>
<accession>X0UGC8</accession>
<proteinExistence type="predicted"/>
<feature type="non-terminal residue" evidence="3">
    <location>
        <position position="228"/>
    </location>
</feature>
<name>X0UGC8_9ZZZZ</name>
<evidence type="ECO:0000256" key="1">
    <source>
        <dbReference type="SAM" id="MobiDB-lite"/>
    </source>
</evidence>
<dbReference type="InterPro" id="IPR049179">
    <property type="entry name" value="T2SSK_SAM-like_2nd"/>
</dbReference>